<evidence type="ECO:0000256" key="1">
    <source>
        <dbReference type="ARBA" id="ARBA00001917"/>
    </source>
</evidence>
<dbReference type="InterPro" id="IPR002563">
    <property type="entry name" value="Flavin_Rdtase-like_dom"/>
</dbReference>
<gene>
    <name evidence="5" type="ORF">dsmv_0514</name>
</gene>
<reference evidence="5 6" key="1">
    <citation type="journal article" date="2013" name="Genome Announc.">
        <title>Draft genome sequences for three mercury-methylating, sulfate-reducing bacteria.</title>
        <authorList>
            <person name="Brown S.D."/>
            <person name="Hurt R.A.Jr."/>
            <person name="Gilmour C.C."/>
            <person name="Elias D.A."/>
        </authorList>
    </citation>
    <scope>NUCLEOTIDE SEQUENCE [LARGE SCALE GENOMIC DNA]</scope>
    <source>
        <strain evidence="5 6">DSM 2059</strain>
    </source>
</reference>
<dbReference type="Pfam" id="PF01613">
    <property type="entry name" value="Flavin_Reduct"/>
    <property type="match status" value="1"/>
</dbReference>
<comment type="similarity">
    <text evidence="3">Belongs to the flavoredoxin family.</text>
</comment>
<keyword evidence="6" id="KW-1185">Reference proteome</keyword>
<dbReference type="RefSeq" id="WP_020877625.1">
    <property type="nucleotide sequence ID" value="NZ_ATHJ01000105.1"/>
</dbReference>
<evidence type="ECO:0000256" key="3">
    <source>
        <dbReference type="ARBA" id="ARBA00038054"/>
    </source>
</evidence>
<evidence type="ECO:0000313" key="6">
    <source>
        <dbReference type="Proteomes" id="UP000014977"/>
    </source>
</evidence>
<feature type="domain" description="Flavin reductase like" evidence="4">
    <location>
        <begin position="9"/>
        <end position="164"/>
    </location>
</feature>
<proteinExistence type="inferred from homology"/>
<sequence length="193" mass="20907">MKTSFGPNTLIFPTPVWCVGSYDTDGRPNVMTIAWGGICCSKPPAVTISLRKSRYTYENIVRTGAYTLSVPGEHHAAAADFFGMASGRKTDKFKAAGLTAVKSDVVNAPYVAEFPMVLECRVIHTFDIGAHTQFVGEILDVKVDASALNADGKPDIEKIRPLVFSPEVSLYHTVGRQIGKAFGIGKPLMPDRD</sequence>
<dbReference type="AlphaFoldDB" id="S7UPA0"/>
<keyword evidence="2" id="KW-0285">Flavoprotein</keyword>
<comment type="caution">
    <text evidence="5">The sequence shown here is derived from an EMBL/GenBank/DDBJ whole genome shotgun (WGS) entry which is preliminary data.</text>
</comment>
<dbReference type="EMBL" id="ATHJ01000105">
    <property type="protein sequence ID" value="EPR35809.1"/>
    <property type="molecule type" value="Genomic_DNA"/>
</dbReference>
<comment type="cofactor">
    <cofactor evidence="1">
        <name>FMN</name>
        <dbReference type="ChEBI" id="CHEBI:58210"/>
    </cofactor>
</comment>
<accession>S7UPA0</accession>
<dbReference type="GO" id="GO:0010181">
    <property type="term" value="F:FMN binding"/>
    <property type="evidence" value="ECO:0007669"/>
    <property type="project" value="InterPro"/>
</dbReference>
<dbReference type="InterPro" id="IPR012349">
    <property type="entry name" value="Split_barrel_FMN-bd"/>
</dbReference>
<dbReference type="GO" id="GO:0016646">
    <property type="term" value="F:oxidoreductase activity, acting on the CH-NH group of donors, NAD or NADP as acceptor"/>
    <property type="evidence" value="ECO:0007669"/>
    <property type="project" value="UniProtKB-ARBA"/>
</dbReference>
<organism evidence="5 6">
    <name type="scientific">Desulfococcus multivorans DSM 2059</name>
    <dbReference type="NCBI Taxonomy" id="1121405"/>
    <lineage>
        <taxon>Bacteria</taxon>
        <taxon>Pseudomonadati</taxon>
        <taxon>Thermodesulfobacteriota</taxon>
        <taxon>Desulfobacteria</taxon>
        <taxon>Desulfobacterales</taxon>
        <taxon>Desulfococcaceae</taxon>
        <taxon>Desulfococcus</taxon>
    </lineage>
</organism>
<protein>
    <submittedName>
        <fullName evidence="5">Flavin reductase domain protein FMN-binding protein</fullName>
    </submittedName>
</protein>
<dbReference type="PANTHER" id="PTHR43567:SF1">
    <property type="entry name" value="FLAVOREDOXIN"/>
    <property type="match status" value="1"/>
</dbReference>
<dbReference type="PANTHER" id="PTHR43567">
    <property type="entry name" value="FLAVOREDOXIN-RELATED-RELATED"/>
    <property type="match status" value="1"/>
</dbReference>
<dbReference type="PATRIC" id="fig|1121405.3.peg.3213"/>
<evidence type="ECO:0000259" key="4">
    <source>
        <dbReference type="SMART" id="SM00903"/>
    </source>
</evidence>
<dbReference type="SUPFAM" id="SSF50475">
    <property type="entry name" value="FMN-binding split barrel"/>
    <property type="match status" value="1"/>
</dbReference>
<evidence type="ECO:0000313" key="5">
    <source>
        <dbReference type="EMBL" id="EPR35809.1"/>
    </source>
</evidence>
<dbReference type="Gene3D" id="2.30.110.10">
    <property type="entry name" value="Electron Transport, Fmn-binding Protein, Chain A"/>
    <property type="match status" value="1"/>
</dbReference>
<dbReference type="SMART" id="SM00903">
    <property type="entry name" value="Flavin_Reduct"/>
    <property type="match status" value="1"/>
</dbReference>
<name>S7UPA0_DESML</name>
<dbReference type="Proteomes" id="UP000014977">
    <property type="component" value="Unassembled WGS sequence"/>
</dbReference>
<dbReference type="eggNOG" id="COG1853">
    <property type="taxonomic scope" value="Bacteria"/>
</dbReference>
<dbReference type="OrthoDB" id="9794638at2"/>
<evidence type="ECO:0000256" key="2">
    <source>
        <dbReference type="ARBA" id="ARBA00022630"/>
    </source>
</evidence>
<dbReference type="InterPro" id="IPR052174">
    <property type="entry name" value="Flavoredoxin"/>
</dbReference>